<feature type="transmembrane region" description="Helical" evidence="2">
    <location>
        <begin position="21"/>
        <end position="41"/>
    </location>
</feature>
<dbReference type="AlphaFoldDB" id="A0A4P7KTQ3"/>
<accession>A0A4P7KTQ3</accession>
<evidence type="ECO:0000256" key="2">
    <source>
        <dbReference type="SAM" id="Phobius"/>
    </source>
</evidence>
<dbReference type="GeneID" id="96877044"/>
<evidence type="ECO:0000313" key="3">
    <source>
        <dbReference type="EMBL" id="QBY43371.1"/>
    </source>
</evidence>
<dbReference type="Proteomes" id="UP000295134">
    <property type="component" value="Chromosome"/>
</dbReference>
<comment type="similarity">
    <text evidence="1">Belongs to the bactofilin family.</text>
</comment>
<gene>
    <name evidence="3" type="ORF">ArsFIN_19380</name>
</gene>
<evidence type="ECO:0000313" key="4">
    <source>
        <dbReference type="Proteomes" id="UP000295134"/>
    </source>
</evidence>
<reference evidence="3 4" key="1">
    <citation type="submission" date="2019-03" db="EMBL/GenBank/DDBJ databases">
        <title>Long-read sequencing reveals hyperdense prophage content in a complex bacterial symbiont genome.</title>
        <authorList>
            <person name="Frost C.L."/>
            <person name="Siozios S."/>
            <person name="Nadal-Jimenez P."/>
            <person name="Brockhurst M.A."/>
            <person name="King K.C."/>
            <person name="Darby A.C."/>
            <person name="Hurst G.D.D."/>
        </authorList>
    </citation>
    <scope>NUCLEOTIDE SEQUENCE [LARGE SCALE GENOMIC DNA]</scope>
    <source>
        <strain evidence="3 4">FIN</strain>
    </source>
</reference>
<keyword evidence="2" id="KW-0472">Membrane</keyword>
<dbReference type="EMBL" id="CP038613">
    <property type="protein sequence ID" value="QBY43371.1"/>
    <property type="molecule type" value="Genomic_DNA"/>
</dbReference>
<dbReference type="RefSeq" id="WP_081700709.1">
    <property type="nucleotide sequence ID" value="NZ_CP038613.1"/>
</dbReference>
<dbReference type="PANTHER" id="PTHR35024:SF4">
    <property type="entry name" value="POLYMER-FORMING CYTOSKELETAL PROTEIN"/>
    <property type="match status" value="1"/>
</dbReference>
<name>A0A4P7KTQ3_9GAMM</name>
<evidence type="ECO:0000256" key="1">
    <source>
        <dbReference type="ARBA" id="ARBA00044755"/>
    </source>
</evidence>
<dbReference type="Pfam" id="PF04519">
    <property type="entry name" value="Bactofilin"/>
    <property type="match status" value="1"/>
</dbReference>
<keyword evidence="2" id="KW-1133">Transmembrane helix</keyword>
<dbReference type="InterPro" id="IPR007607">
    <property type="entry name" value="BacA/B"/>
</dbReference>
<dbReference type="KEGG" id="ans:ArsFIN_19380"/>
<keyword evidence="2" id="KW-0812">Transmembrane</keyword>
<dbReference type="PANTHER" id="PTHR35024">
    <property type="entry name" value="HYPOTHETICAL CYTOSOLIC PROTEIN"/>
    <property type="match status" value="1"/>
</dbReference>
<proteinExistence type="inferred from homology"/>
<organism evidence="3 4">
    <name type="scientific">Arsenophonus nasoniae</name>
    <name type="common">son-killer infecting Nasonia vitripennis</name>
    <dbReference type="NCBI Taxonomy" id="638"/>
    <lineage>
        <taxon>Bacteria</taxon>
        <taxon>Pseudomonadati</taxon>
        <taxon>Pseudomonadota</taxon>
        <taxon>Gammaproteobacteria</taxon>
        <taxon>Enterobacterales</taxon>
        <taxon>Morganellaceae</taxon>
        <taxon>Arsenophonus</taxon>
    </lineage>
</organism>
<sequence length="211" mass="23784">MRLINVAIVAWCFSIIMYSTGFFWVCFSSGLVSSLLIIYYFRRKILFKKRKIESTENKQSTENNFENKSDKKTIICAETCFTGDIVSDADILIDGKYIGNILCKQNTVIVTKTGIVTGSILAKKSIIDGKIEGRVESNLIEIQKNGMIEGEIYSENLSIEDGGFFIGLSKKITVDLNKKIPERNNVQEHKKHQKIDAANTVALKEKKEKVS</sequence>
<protein>
    <submittedName>
        <fullName evidence="3">Polymer-forming cytoskeletal</fullName>
    </submittedName>
</protein>